<dbReference type="EMBL" id="BMEO01000005">
    <property type="protein sequence ID" value="GGF94678.1"/>
    <property type="molecule type" value="Genomic_DNA"/>
</dbReference>
<dbReference type="Pfam" id="PF04542">
    <property type="entry name" value="Sigma70_r2"/>
    <property type="match status" value="1"/>
</dbReference>
<dbReference type="GO" id="GO:0003677">
    <property type="term" value="F:DNA binding"/>
    <property type="evidence" value="ECO:0007669"/>
    <property type="project" value="UniProtKB-KW"/>
</dbReference>
<dbReference type="PANTHER" id="PTHR43133">
    <property type="entry name" value="RNA POLYMERASE ECF-TYPE SIGMA FACTO"/>
    <property type="match status" value="1"/>
</dbReference>
<dbReference type="SUPFAM" id="SSF88946">
    <property type="entry name" value="Sigma2 domain of RNA polymerase sigma factors"/>
    <property type="match status" value="1"/>
</dbReference>
<keyword evidence="4" id="KW-0238">DNA-binding</keyword>
<dbReference type="Gene3D" id="1.10.10.10">
    <property type="entry name" value="Winged helix-like DNA-binding domain superfamily/Winged helix DNA-binding domain"/>
    <property type="match status" value="1"/>
</dbReference>
<protein>
    <submittedName>
        <fullName evidence="8">RNA polymerase sigma factor</fullName>
    </submittedName>
</protein>
<name>A0A917CPB7_9GAMM</name>
<dbReference type="InterPro" id="IPR039425">
    <property type="entry name" value="RNA_pol_sigma-70-like"/>
</dbReference>
<comment type="caution">
    <text evidence="8">The sequence shown here is derived from an EMBL/GenBank/DDBJ whole genome shotgun (WGS) entry which is preliminary data.</text>
</comment>
<dbReference type="SUPFAM" id="SSF88659">
    <property type="entry name" value="Sigma3 and sigma4 domains of RNA polymerase sigma factors"/>
    <property type="match status" value="1"/>
</dbReference>
<evidence type="ECO:0000313" key="8">
    <source>
        <dbReference type="EMBL" id="GGF94678.1"/>
    </source>
</evidence>
<dbReference type="NCBIfam" id="TIGR02937">
    <property type="entry name" value="sigma70-ECF"/>
    <property type="match status" value="1"/>
</dbReference>
<proteinExistence type="inferred from homology"/>
<keyword evidence="3" id="KW-0731">Sigma factor</keyword>
<dbReference type="Proteomes" id="UP000605253">
    <property type="component" value="Unassembled WGS sequence"/>
</dbReference>
<dbReference type="InterPro" id="IPR007627">
    <property type="entry name" value="RNA_pol_sigma70_r2"/>
</dbReference>
<feature type="domain" description="RNA polymerase sigma-70 region 2" evidence="6">
    <location>
        <begin position="45"/>
        <end position="112"/>
    </location>
</feature>
<evidence type="ECO:0000313" key="9">
    <source>
        <dbReference type="Proteomes" id="UP000605253"/>
    </source>
</evidence>
<evidence type="ECO:0000256" key="1">
    <source>
        <dbReference type="ARBA" id="ARBA00010641"/>
    </source>
</evidence>
<dbReference type="PANTHER" id="PTHR43133:SF8">
    <property type="entry name" value="RNA POLYMERASE SIGMA FACTOR HI_1459-RELATED"/>
    <property type="match status" value="1"/>
</dbReference>
<dbReference type="GO" id="GO:0016987">
    <property type="term" value="F:sigma factor activity"/>
    <property type="evidence" value="ECO:0007669"/>
    <property type="project" value="UniProtKB-KW"/>
</dbReference>
<dbReference type="GO" id="GO:0006352">
    <property type="term" value="P:DNA-templated transcription initiation"/>
    <property type="evidence" value="ECO:0007669"/>
    <property type="project" value="InterPro"/>
</dbReference>
<sequence length="207" mass="24720">MLVSFYNNNMLKRVNRETIDNLNNEQLMVLYANNKNNAQRAFAVLYERHKGPLYRFVLKSINNEAQTDELFQDLWFRIIQHKDSFNPKQKFTTWAYTIARRLLIDFYRKQGKRFEQAFDEAMPEHNEEPTGSYALPEQVLQQKRHARALQQAVTELPPEQREVFLLFHEGDLSLQQIADITDQPKERIKSRYRYAVKKLKNTLQVLL</sequence>
<keyword evidence="2" id="KW-0805">Transcription regulation</keyword>
<evidence type="ECO:0000256" key="3">
    <source>
        <dbReference type="ARBA" id="ARBA00023082"/>
    </source>
</evidence>
<dbReference type="InterPro" id="IPR013324">
    <property type="entry name" value="RNA_pol_sigma_r3/r4-like"/>
</dbReference>
<keyword evidence="9" id="KW-1185">Reference proteome</keyword>
<dbReference type="InterPro" id="IPR014284">
    <property type="entry name" value="RNA_pol_sigma-70_dom"/>
</dbReference>
<organism evidence="8 9">
    <name type="scientific">Marinicella pacifica</name>
    <dbReference type="NCBI Taxonomy" id="1171543"/>
    <lineage>
        <taxon>Bacteria</taxon>
        <taxon>Pseudomonadati</taxon>
        <taxon>Pseudomonadota</taxon>
        <taxon>Gammaproteobacteria</taxon>
        <taxon>Lysobacterales</taxon>
        <taxon>Marinicellaceae</taxon>
        <taxon>Marinicella</taxon>
    </lineage>
</organism>
<accession>A0A917CPB7</accession>
<evidence type="ECO:0000256" key="2">
    <source>
        <dbReference type="ARBA" id="ARBA00023015"/>
    </source>
</evidence>
<dbReference type="InterPro" id="IPR013325">
    <property type="entry name" value="RNA_pol_sigma_r2"/>
</dbReference>
<evidence type="ECO:0000259" key="6">
    <source>
        <dbReference type="Pfam" id="PF04542"/>
    </source>
</evidence>
<reference evidence="8" key="1">
    <citation type="journal article" date="2014" name="Int. J. Syst. Evol. Microbiol.">
        <title>Complete genome sequence of Corynebacterium casei LMG S-19264T (=DSM 44701T), isolated from a smear-ripened cheese.</title>
        <authorList>
            <consortium name="US DOE Joint Genome Institute (JGI-PGF)"/>
            <person name="Walter F."/>
            <person name="Albersmeier A."/>
            <person name="Kalinowski J."/>
            <person name="Ruckert C."/>
        </authorList>
    </citation>
    <scope>NUCLEOTIDE SEQUENCE</scope>
    <source>
        <strain evidence="8">CGMCC 1.12181</strain>
    </source>
</reference>
<dbReference type="CDD" id="cd06171">
    <property type="entry name" value="Sigma70_r4"/>
    <property type="match status" value="1"/>
</dbReference>
<evidence type="ECO:0000256" key="4">
    <source>
        <dbReference type="ARBA" id="ARBA00023125"/>
    </source>
</evidence>
<dbReference type="Pfam" id="PF04545">
    <property type="entry name" value="Sigma70_r4"/>
    <property type="match status" value="1"/>
</dbReference>
<gene>
    <name evidence="8" type="ORF">GCM10011365_14980</name>
</gene>
<dbReference type="AlphaFoldDB" id="A0A917CPB7"/>
<feature type="domain" description="RNA polymerase sigma-70 region 4" evidence="7">
    <location>
        <begin position="155"/>
        <end position="200"/>
    </location>
</feature>
<dbReference type="InterPro" id="IPR036388">
    <property type="entry name" value="WH-like_DNA-bd_sf"/>
</dbReference>
<dbReference type="InterPro" id="IPR007630">
    <property type="entry name" value="RNA_pol_sigma70_r4"/>
</dbReference>
<comment type="similarity">
    <text evidence="1">Belongs to the sigma-70 factor family. ECF subfamily.</text>
</comment>
<keyword evidence="5" id="KW-0804">Transcription</keyword>
<evidence type="ECO:0000256" key="5">
    <source>
        <dbReference type="ARBA" id="ARBA00023163"/>
    </source>
</evidence>
<dbReference type="Gene3D" id="1.10.1740.10">
    <property type="match status" value="1"/>
</dbReference>
<reference evidence="8" key="2">
    <citation type="submission" date="2020-09" db="EMBL/GenBank/DDBJ databases">
        <authorList>
            <person name="Sun Q."/>
            <person name="Zhou Y."/>
        </authorList>
    </citation>
    <scope>NUCLEOTIDE SEQUENCE</scope>
    <source>
        <strain evidence="8">CGMCC 1.12181</strain>
    </source>
</reference>
<evidence type="ECO:0000259" key="7">
    <source>
        <dbReference type="Pfam" id="PF04545"/>
    </source>
</evidence>